<protein>
    <submittedName>
        <fullName evidence="1">Uncharacterized protein</fullName>
    </submittedName>
</protein>
<name>A0A5B7D733_PORTR</name>
<dbReference type="EMBL" id="VSRR010000558">
    <property type="protein sequence ID" value="MPC17089.1"/>
    <property type="molecule type" value="Genomic_DNA"/>
</dbReference>
<organism evidence="1 2">
    <name type="scientific">Portunus trituberculatus</name>
    <name type="common">Swimming crab</name>
    <name type="synonym">Neptunus trituberculatus</name>
    <dbReference type="NCBI Taxonomy" id="210409"/>
    <lineage>
        <taxon>Eukaryota</taxon>
        <taxon>Metazoa</taxon>
        <taxon>Ecdysozoa</taxon>
        <taxon>Arthropoda</taxon>
        <taxon>Crustacea</taxon>
        <taxon>Multicrustacea</taxon>
        <taxon>Malacostraca</taxon>
        <taxon>Eumalacostraca</taxon>
        <taxon>Eucarida</taxon>
        <taxon>Decapoda</taxon>
        <taxon>Pleocyemata</taxon>
        <taxon>Brachyura</taxon>
        <taxon>Eubrachyura</taxon>
        <taxon>Portunoidea</taxon>
        <taxon>Portunidae</taxon>
        <taxon>Portuninae</taxon>
        <taxon>Portunus</taxon>
    </lineage>
</organism>
<comment type="caution">
    <text evidence="1">The sequence shown here is derived from an EMBL/GenBank/DDBJ whole genome shotgun (WGS) entry which is preliminary data.</text>
</comment>
<evidence type="ECO:0000313" key="2">
    <source>
        <dbReference type="Proteomes" id="UP000324222"/>
    </source>
</evidence>
<proteinExistence type="predicted"/>
<evidence type="ECO:0000313" key="1">
    <source>
        <dbReference type="EMBL" id="MPC17089.1"/>
    </source>
</evidence>
<dbReference type="AlphaFoldDB" id="A0A5B7D733"/>
<dbReference type="Proteomes" id="UP000324222">
    <property type="component" value="Unassembled WGS sequence"/>
</dbReference>
<gene>
    <name evidence="1" type="ORF">E2C01_009935</name>
</gene>
<sequence>MAAVLLVIARKNAVPLRVLGKRACLALVSQHICIAARFPPHIQTLPHTTTHETMPAPSVVGVVIRRLAT</sequence>
<reference evidence="1 2" key="1">
    <citation type="submission" date="2019-05" db="EMBL/GenBank/DDBJ databases">
        <title>Another draft genome of Portunus trituberculatus and its Hox gene families provides insights of decapod evolution.</title>
        <authorList>
            <person name="Jeong J.-H."/>
            <person name="Song I."/>
            <person name="Kim S."/>
            <person name="Choi T."/>
            <person name="Kim D."/>
            <person name="Ryu S."/>
            <person name="Kim W."/>
        </authorList>
    </citation>
    <scope>NUCLEOTIDE SEQUENCE [LARGE SCALE GENOMIC DNA]</scope>
    <source>
        <tissue evidence="1">Muscle</tissue>
    </source>
</reference>
<accession>A0A5B7D733</accession>
<keyword evidence="2" id="KW-1185">Reference proteome</keyword>